<proteinExistence type="predicted"/>
<organism evidence="3">
    <name type="scientific">Angiostrongylus costaricensis</name>
    <name type="common">Nematode worm</name>
    <dbReference type="NCBI Taxonomy" id="334426"/>
    <lineage>
        <taxon>Eukaryota</taxon>
        <taxon>Metazoa</taxon>
        <taxon>Ecdysozoa</taxon>
        <taxon>Nematoda</taxon>
        <taxon>Chromadorea</taxon>
        <taxon>Rhabditida</taxon>
        <taxon>Rhabditina</taxon>
        <taxon>Rhabditomorpha</taxon>
        <taxon>Strongyloidea</taxon>
        <taxon>Metastrongylidae</taxon>
        <taxon>Angiostrongylus</taxon>
    </lineage>
</organism>
<dbReference type="WBParaSite" id="ACOC_0000661001-mRNA-1">
    <property type="protein sequence ID" value="ACOC_0000661001-mRNA-1"/>
    <property type="gene ID" value="ACOC_0000661001"/>
</dbReference>
<dbReference type="EMBL" id="UYYA01003961">
    <property type="protein sequence ID" value="VDM58196.1"/>
    <property type="molecule type" value="Genomic_DNA"/>
</dbReference>
<protein>
    <submittedName>
        <fullName evidence="3">DUF3453 domain-containing protein</fullName>
    </submittedName>
</protein>
<evidence type="ECO:0000313" key="1">
    <source>
        <dbReference type="EMBL" id="VDM58196.1"/>
    </source>
</evidence>
<reference evidence="1 2" key="2">
    <citation type="submission" date="2018-11" db="EMBL/GenBank/DDBJ databases">
        <authorList>
            <consortium name="Pathogen Informatics"/>
        </authorList>
    </citation>
    <scope>NUCLEOTIDE SEQUENCE [LARGE SCALE GENOMIC DNA]</scope>
    <source>
        <strain evidence="1 2">Costa Rica</strain>
    </source>
</reference>
<dbReference type="PANTHER" id="PTHR12984:SF6">
    <property type="entry name" value="SCY1-LIKE PROTEIN 2"/>
    <property type="match status" value="1"/>
</dbReference>
<dbReference type="AlphaFoldDB" id="A0A158PHN7"/>
<evidence type="ECO:0000313" key="3">
    <source>
        <dbReference type="WBParaSite" id="ACOC_0000661001-mRNA-1"/>
    </source>
</evidence>
<dbReference type="Proteomes" id="UP000267027">
    <property type="component" value="Unassembled WGS sequence"/>
</dbReference>
<evidence type="ECO:0000313" key="2">
    <source>
        <dbReference type="Proteomes" id="UP000267027"/>
    </source>
</evidence>
<name>A0A158PHN7_ANGCS</name>
<dbReference type="InterPro" id="IPR051177">
    <property type="entry name" value="CIK-Related_Protein"/>
</dbReference>
<gene>
    <name evidence="1" type="ORF">ACOC_LOCUS6611</name>
</gene>
<sequence length="315" mass="34637">MVTDLILPALPKVKSREPAVLMAILGVYKLTADCESVVVSREQWAKSALPFLIPICVENTLNLGQFEQFIAFVKSVIGIVERDQRLRLQQLSAMQEQQIDATSLDEVMKPDSTITNTDLANLKDIHGIDSIGSCLPVNLEKELPLSEKGIRASKQERNHGLQSQASIQPVLSPVEYSKLPTMAVKPNDGFTLVGESTVQPFHQQLDMYICPQKFGVVPALNNLDLSVFESGGSTWAECSAVDEHLRNNCASEGSTNAAIQRTNKFTKPLTSLDSLLSFSSNSHEIARIEENNKSLNSAVHHDGSKALDPFMDLFM</sequence>
<keyword evidence="2" id="KW-1185">Reference proteome</keyword>
<dbReference type="PANTHER" id="PTHR12984">
    <property type="entry name" value="SCY1-RELATED S/T PROTEIN KINASE-LIKE"/>
    <property type="match status" value="1"/>
</dbReference>
<accession>A0A158PHN7</accession>
<reference evidence="3" key="1">
    <citation type="submission" date="2016-04" db="UniProtKB">
        <authorList>
            <consortium name="WormBaseParasite"/>
        </authorList>
    </citation>
    <scope>IDENTIFICATION</scope>
</reference>
<dbReference type="OrthoDB" id="79687at2759"/>